<dbReference type="InterPro" id="IPR045668">
    <property type="entry name" value="FHIP_KELAA_motif"/>
</dbReference>
<dbReference type="Pfam" id="PF19311">
    <property type="entry name" value="KELAA"/>
    <property type="match status" value="1"/>
</dbReference>
<name>A0A833SBD6_9HYME</name>
<evidence type="ECO:0000313" key="1">
    <source>
        <dbReference type="EMBL" id="KAF3428735.1"/>
    </source>
</evidence>
<sequence>MLELCLGALSPCSHSLLDGKDLNAIEKKVQVEPLAATGIELSLEEQAKLDADIAELLNEDIGISNSLKEMSLIDKKEFDSESNLITPEELTMNKQSKENYRQDVFNGQPNVGENKKWSLTSSFTQMLKRSSGSSGSSSLINTINQSTGMSENQLEAIGHGSGYRYYTKMSWESPNEVSPIQNVVLCAVVLDEWLKELAAITQEHAIISLTNNLEFKV</sequence>
<proteinExistence type="predicted"/>
<evidence type="ECO:0000313" key="2">
    <source>
        <dbReference type="Proteomes" id="UP000655588"/>
    </source>
</evidence>
<accession>A0A833SBD6</accession>
<dbReference type="Proteomes" id="UP000655588">
    <property type="component" value="Unassembled WGS sequence"/>
</dbReference>
<dbReference type="AlphaFoldDB" id="A0A833SBD6"/>
<organism evidence="1 2">
    <name type="scientific">Frieseomelitta varia</name>
    <dbReference type="NCBI Taxonomy" id="561572"/>
    <lineage>
        <taxon>Eukaryota</taxon>
        <taxon>Metazoa</taxon>
        <taxon>Ecdysozoa</taxon>
        <taxon>Arthropoda</taxon>
        <taxon>Hexapoda</taxon>
        <taxon>Insecta</taxon>
        <taxon>Pterygota</taxon>
        <taxon>Neoptera</taxon>
        <taxon>Endopterygota</taxon>
        <taxon>Hymenoptera</taxon>
        <taxon>Apocrita</taxon>
        <taxon>Aculeata</taxon>
        <taxon>Apoidea</taxon>
        <taxon>Anthophila</taxon>
        <taxon>Apidae</taxon>
        <taxon>Frieseomelitta</taxon>
    </lineage>
</organism>
<protein>
    <submittedName>
        <fullName evidence="1">Uncharacterized protein</fullName>
    </submittedName>
</protein>
<keyword evidence="2" id="KW-1185">Reference proteome</keyword>
<comment type="caution">
    <text evidence="1">The sequence shown here is derived from an EMBL/GenBank/DDBJ whole genome shotgun (WGS) entry which is preliminary data.</text>
</comment>
<gene>
    <name evidence="1" type="ORF">E2986_09740</name>
</gene>
<reference evidence="1" key="1">
    <citation type="submission" date="2019-11" db="EMBL/GenBank/DDBJ databases">
        <title>The nuclear and mitochondrial genomes of Frieseomelitta varia - a highly eusocial stingless bee (Meliponini) with a permanently sterile worker caste.</title>
        <authorList>
            <person name="Freitas F.C.P."/>
            <person name="Lourenco A.P."/>
            <person name="Nunes F.M.F."/>
            <person name="Paschoal A.R."/>
            <person name="Abreu F.C.P."/>
            <person name="Barbin F.O."/>
            <person name="Bataglia L."/>
            <person name="Cardoso-Junior C.A.M."/>
            <person name="Cervoni M.S."/>
            <person name="Silva S.R."/>
            <person name="Dalarmi F."/>
            <person name="Del Lama M.A."/>
            <person name="Depintor T.S."/>
            <person name="Ferreira K.M."/>
            <person name="Goria P.S."/>
            <person name="Jaskot M.C."/>
            <person name="Lago D.C."/>
            <person name="Luna-Lucena D."/>
            <person name="Moda L.M."/>
            <person name="Nascimento L."/>
            <person name="Pedrino M."/>
            <person name="Rabico F.O."/>
            <person name="Sanches F.C."/>
            <person name="Santos D.E."/>
            <person name="Santos C.G."/>
            <person name="Vieira J."/>
            <person name="Lopes T.F."/>
            <person name="Barchuk A.R."/>
            <person name="Hartfelder K."/>
            <person name="Simoes Z.L.P."/>
            <person name="Bitondi M.M.G."/>
            <person name="Pinheiro D.G."/>
        </authorList>
    </citation>
    <scope>NUCLEOTIDE SEQUENCE</scope>
    <source>
        <strain evidence="1">USP_RPSP 00005682</strain>
        <tissue evidence="1">Whole individual</tissue>
    </source>
</reference>
<dbReference type="EMBL" id="WNWW01000204">
    <property type="protein sequence ID" value="KAF3428735.1"/>
    <property type="molecule type" value="Genomic_DNA"/>
</dbReference>